<dbReference type="InterPro" id="IPR003439">
    <property type="entry name" value="ABC_transporter-like_ATP-bd"/>
</dbReference>
<dbReference type="InterPro" id="IPR039421">
    <property type="entry name" value="Type_1_exporter"/>
</dbReference>
<keyword evidence="4" id="KW-0378">Hydrolase</keyword>
<dbReference type="NCBIfam" id="NF045998">
    <property type="entry name" value="cleave_ABC_plasm"/>
    <property type="match status" value="1"/>
</dbReference>
<dbReference type="CDD" id="cd02424">
    <property type="entry name" value="Peptidase_C39E"/>
    <property type="match status" value="1"/>
</dbReference>
<dbReference type="KEGG" id="mpu:MYPU_3760"/>
<keyword evidence="12" id="KW-0067">ATP-binding</keyword>
<dbReference type="GO" id="GO:0005886">
    <property type="term" value="C:plasma membrane"/>
    <property type="evidence" value="ECO:0007669"/>
    <property type="project" value="UniProtKB-SubCell"/>
</dbReference>
<dbReference type="STRING" id="272635.gene:17576976"/>
<sequence length="680" mass="79414">MQITLQQDLRDCGLSVLQSFHYEFFGKKIDINVLKKQVNFGNNGINISELKELGLKWGLALTSMSGDFESFMKIKIKTPIISIILINGAKHYVIVTKIKKDKVYFLDPIFGSKVLSSWEFKDLYQNVIITVEKAFVQEINYKISNFVFSYTGFNFNFFIVVLTIFISLLTSFASSYFLKLILDSVIPLKSNELLLYLTIVFAWLAIVRIFSNFLRGYIIGKNEKKIYLNLNEKYYSKLVNLSLKNISKLTTYDYVRRANFLSEIAAFKAQFIYGILSEIINFLFGAILLSWISYKMFLISFIIGILIFCISFIFQNIFINKYNKILVSSLKKYTTNLDFLFSLKNLKEEDNLKFINSFRNSALEEDFKINWNFEKIIKWQNYIFEFLMILSPIAITYLGISQVLKNEITIGSFLMFITGFNYFISPIRTFSEILTKYPLNKENINMVNFILSFENEQINDNGLEIKKIEKIAFENLIFEFEKNRNILNIKNFVIDSDIQISGKNGSGKSTLLKIIKTTLKPSYGSIKINNVDRNYLNLKKFRSNVFYGEQGYYFNSSSVFEFITFNNVEYAKTFKENIIKYNLNDLLINAKINFSESLQNNGASLSSGQRQIILLLRLFVRKYNLILLDESFENIDKENIEILKSAINEFQDQALFIEISHNDNFIKNNRRIYIDEINKN</sequence>
<evidence type="ECO:0000256" key="7">
    <source>
        <dbReference type="ARBA" id="ARBA00023136"/>
    </source>
</evidence>
<dbReference type="eggNOG" id="COG2274">
    <property type="taxonomic scope" value="Bacteria"/>
</dbReference>
<keyword evidence="12" id="KW-0547">Nucleotide-binding</keyword>
<dbReference type="SUPFAM" id="SSF90123">
    <property type="entry name" value="ABC transporter transmembrane region"/>
    <property type="match status" value="1"/>
</dbReference>
<keyword evidence="13" id="KW-1185">Reference proteome</keyword>
<name>Q98QI5_MYCPU</name>
<evidence type="ECO:0000313" key="12">
    <source>
        <dbReference type="EMBL" id="CAC13549.1"/>
    </source>
</evidence>
<feature type="transmembrane region" description="Helical" evidence="8">
    <location>
        <begin position="298"/>
        <end position="319"/>
    </location>
</feature>
<evidence type="ECO:0000256" key="1">
    <source>
        <dbReference type="ARBA" id="ARBA00004651"/>
    </source>
</evidence>
<dbReference type="SUPFAM" id="SSF52540">
    <property type="entry name" value="P-loop containing nucleoside triphosphate hydrolases"/>
    <property type="match status" value="1"/>
</dbReference>
<feature type="transmembrane region" description="Helical" evidence="8">
    <location>
        <begin position="271"/>
        <end position="292"/>
    </location>
</feature>
<dbReference type="PIR" id="H90558">
    <property type="entry name" value="H90558"/>
</dbReference>
<evidence type="ECO:0000256" key="3">
    <source>
        <dbReference type="ARBA" id="ARBA00022692"/>
    </source>
</evidence>
<feature type="domain" description="ABC transmembrane type-1" evidence="10">
    <location>
        <begin position="158"/>
        <end position="439"/>
    </location>
</feature>
<dbReference type="InterPro" id="IPR011527">
    <property type="entry name" value="ABC1_TM_dom"/>
</dbReference>
<dbReference type="PROSITE" id="PS50893">
    <property type="entry name" value="ABC_TRANSPORTER_2"/>
    <property type="match status" value="1"/>
</dbReference>
<dbReference type="PANTHER" id="PTHR43394:SF1">
    <property type="entry name" value="ATP-BINDING CASSETTE SUB-FAMILY B MEMBER 10, MITOCHONDRIAL"/>
    <property type="match status" value="1"/>
</dbReference>
<reference evidence="12 13" key="1">
    <citation type="journal article" date="2001" name="Nucleic Acids Res.">
        <title>The complete genome sequence of the murine respiratory pathogen Mycoplasma pulmonis.</title>
        <authorList>
            <person name="Chambaud I."/>
            <person name="Heilig R."/>
            <person name="Ferris S."/>
            <person name="Barbe V."/>
            <person name="Samson D."/>
            <person name="Galisson F."/>
            <person name="Moszer I."/>
            <person name="Dybvig K."/>
            <person name="Wroblewski H."/>
            <person name="Viari A."/>
            <person name="Rocha E.P.C."/>
            <person name="Blanchard A."/>
        </authorList>
    </citation>
    <scope>NUCLEOTIDE SEQUENCE [LARGE SCALE GENOMIC DNA]</scope>
    <source>
        <strain evidence="12 13">UAB CTIP</strain>
    </source>
</reference>
<evidence type="ECO:0000313" key="13">
    <source>
        <dbReference type="Proteomes" id="UP000000528"/>
    </source>
</evidence>
<feature type="transmembrane region" description="Helical" evidence="8">
    <location>
        <begin position="382"/>
        <end position="400"/>
    </location>
</feature>
<dbReference type="Pfam" id="PF03412">
    <property type="entry name" value="Peptidase_C39"/>
    <property type="match status" value="1"/>
</dbReference>
<keyword evidence="6 8" id="KW-1133">Transmembrane helix</keyword>
<dbReference type="PROSITE" id="PS50990">
    <property type="entry name" value="PEPTIDASE_C39"/>
    <property type="match status" value="1"/>
</dbReference>
<evidence type="ECO:0000259" key="10">
    <source>
        <dbReference type="PROSITE" id="PS50929"/>
    </source>
</evidence>
<dbReference type="InterPro" id="IPR005074">
    <property type="entry name" value="Peptidase_C39"/>
</dbReference>
<evidence type="ECO:0000259" key="9">
    <source>
        <dbReference type="PROSITE" id="PS50893"/>
    </source>
</evidence>
<dbReference type="GO" id="GO:0006508">
    <property type="term" value="P:proteolysis"/>
    <property type="evidence" value="ECO:0007669"/>
    <property type="project" value="InterPro"/>
</dbReference>
<keyword evidence="3 8" id="KW-0812">Transmembrane</keyword>
<feature type="domain" description="ABC transporter" evidence="9">
    <location>
        <begin position="471"/>
        <end position="677"/>
    </location>
</feature>
<dbReference type="HOGENOM" id="CLU_000604_95_3_14"/>
<feature type="transmembrane region" description="Helical" evidence="8">
    <location>
        <begin position="193"/>
        <end position="214"/>
    </location>
</feature>
<dbReference type="PANTHER" id="PTHR43394">
    <property type="entry name" value="ATP-DEPENDENT PERMEASE MDL1, MITOCHONDRIAL"/>
    <property type="match status" value="1"/>
</dbReference>
<dbReference type="InterPro" id="IPR036640">
    <property type="entry name" value="ABC1_TM_sf"/>
</dbReference>
<dbReference type="RefSeq" id="WP_010925180.1">
    <property type="nucleotide sequence ID" value="NC_002771.1"/>
</dbReference>
<dbReference type="Gene3D" id="3.90.70.10">
    <property type="entry name" value="Cysteine proteinases"/>
    <property type="match status" value="1"/>
</dbReference>
<dbReference type="Pfam" id="PF00664">
    <property type="entry name" value="ABC_membrane"/>
    <property type="match status" value="1"/>
</dbReference>
<feature type="transmembrane region" description="Helical" evidence="8">
    <location>
        <begin position="406"/>
        <end position="424"/>
    </location>
</feature>
<dbReference type="PROSITE" id="PS50929">
    <property type="entry name" value="ABC_TM1F"/>
    <property type="match status" value="1"/>
</dbReference>
<gene>
    <name evidence="12" type="ordered locus">MYPU_3760</name>
</gene>
<evidence type="ECO:0000256" key="6">
    <source>
        <dbReference type="ARBA" id="ARBA00022989"/>
    </source>
</evidence>
<dbReference type="Pfam" id="PF00005">
    <property type="entry name" value="ABC_tran"/>
    <property type="match status" value="1"/>
</dbReference>
<evidence type="ECO:0000256" key="2">
    <source>
        <dbReference type="ARBA" id="ARBA00005417"/>
    </source>
</evidence>
<dbReference type="InterPro" id="IPR027417">
    <property type="entry name" value="P-loop_NTPase"/>
</dbReference>
<dbReference type="EMBL" id="AL445564">
    <property type="protein sequence ID" value="CAC13549.1"/>
    <property type="molecule type" value="Genomic_DNA"/>
</dbReference>
<dbReference type="GO" id="GO:0005524">
    <property type="term" value="F:ATP binding"/>
    <property type="evidence" value="ECO:0007669"/>
    <property type="project" value="UniProtKB-KW"/>
</dbReference>
<evidence type="ECO:0000256" key="4">
    <source>
        <dbReference type="ARBA" id="ARBA00022801"/>
    </source>
</evidence>
<keyword evidence="5" id="KW-0645">Protease</keyword>
<evidence type="ECO:0000259" key="11">
    <source>
        <dbReference type="PROSITE" id="PS50990"/>
    </source>
</evidence>
<organism evidence="13">
    <name type="scientific">Mycoplasmopsis pulmonis (strain UAB CTIP)</name>
    <name type="common">Mycoplasma pulmonis</name>
    <dbReference type="NCBI Taxonomy" id="272635"/>
    <lineage>
        <taxon>Bacteria</taxon>
        <taxon>Bacillati</taxon>
        <taxon>Mycoplasmatota</taxon>
        <taxon>Mycoplasmoidales</taxon>
        <taxon>Metamycoplasmataceae</taxon>
        <taxon>Mycoplasmopsis</taxon>
    </lineage>
</organism>
<keyword evidence="7 8" id="KW-0472">Membrane</keyword>
<dbReference type="GO" id="GO:0008234">
    <property type="term" value="F:cysteine-type peptidase activity"/>
    <property type="evidence" value="ECO:0007669"/>
    <property type="project" value="UniProtKB-KW"/>
</dbReference>
<dbReference type="AlphaFoldDB" id="Q98QI5"/>
<dbReference type="GO" id="GO:0015421">
    <property type="term" value="F:ABC-type oligopeptide transporter activity"/>
    <property type="evidence" value="ECO:0007669"/>
    <property type="project" value="TreeGrafter"/>
</dbReference>
<accession>Q98QI5</accession>
<feature type="transmembrane region" description="Helical" evidence="8">
    <location>
        <begin position="153"/>
        <end position="173"/>
    </location>
</feature>
<comment type="subcellular location">
    <subcellularLocation>
        <location evidence="1">Cell membrane</location>
        <topology evidence="1">Multi-pass membrane protein</topology>
    </subcellularLocation>
</comment>
<dbReference type="Proteomes" id="UP000000528">
    <property type="component" value="Chromosome"/>
</dbReference>
<evidence type="ECO:0000256" key="5">
    <source>
        <dbReference type="ARBA" id="ARBA00022807"/>
    </source>
</evidence>
<dbReference type="Gene3D" id="3.40.50.300">
    <property type="entry name" value="P-loop containing nucleotide triphosphate hydrolases"/>
    <property type="match status" value="1"/>
</dbReference>
<dbReference type="GO" id="GO:0016887">
    <property type="term" value="F:ATP hydrolysis activity"/>
    <property type="evidence" value="ECO:0007669"/>
    <property type="project" value="InterPro"/>
</dbReference>
<keyword evidence="5" id="KW-0788">Thiol protease</keyword>
<comment type="similarity">
    <text evidence="2">Belongs to the ABC transporter superfamily.</text>
</comment>
<dbReference type="Gene3D" id="1.20.1560.10">
    <property type="entry name" value="ABC transporter type 1, transmembrane domain"/>
    <property type="match status" value="1"/>
</dbReference>
<feature type="domain" description="Peptidase C39" evidence="11">
    <location>
        <begin position="6"/>
        <end position="131"/>
    </location>
</feature>
<evidence type="ECO:0000256" key="8">
    <source>
        <dbReference type="SAM" id="Phobius"/>
    </source>
</evidence>
<protein>
    <submittedName>
        <fullName evidence="12">ABC TRANSPORTER ATP-BINDING AND PERMEASE PROTEIN (MDR HOMOLOG)</fullName>
    </submittedName>
</protein>
<proteinExistence type="inferred from homology"/>
<dbReference type="BioCyc" id="MPUL272635:G1GT6-383-MONOMER"/>